<dbReference type="Proteomes" id="UP000198959">
    <property type="component" value="Unassembled WGS sequence"/>
</dbReference>
<proteinExistence type="predicted"/>
<accession>A0A1C6SKF1</accession>
<dbReference type="OrthoDB" id="4337053at2"/>
<dbReference type="AlphaFoldDB" id="A0A1C6SKF1"/>
<keyword evidence="7" id="KW-1185">Reference proteome</keyword>
<reference evidence="7" key="1">
    <citation type="submission" date="2016-06" db="EMBL/GenBank/DDBJ databases">
        <authorList>
            <person name="Varghese N."/>
            <person name="Submissions Spin"/>
        </authorList>
    </citation>
    <scope>NUCLEOTIDE SEQUENCE [LARGE SCALE GENOMIC DNA]</scope>
    <source>
        <strain evidence="7">DSM 43817</strain>
    </source>
</reference>
<feature type="transmembrane region" description="Helical" evidence="5">
    <location>
        <begin position="74"/>
        <end position="94"/>
    </location>
</feature>
<keyword evidence="2 5" id="KW-0812">Transmembrane</keyword>
<keyword evidence="3 5" id="KW-1133">Transmembrane helix</keyword>
<evidence type="ECO:0000313" key="6">
    <source>
        <dbReference type="EMBL" id="SCL29815.1"/>
    </source>
</evidence>
<dbReference type="EMBL" id="FMHW01000002">
    <property type="protein sequence ID" value="SCL29815.1"/>
    <property type="molecule type" value="Genomic_DNA"/>
</dbReference>
<protein>
    <submittedName>
        <fullName evidence="6">DoxX-like family protein</fullName>
    </submittedName>
</protein>
<evidence type="ECO:0000256" key="1">
    <source>
        <dbReference type="ARBA" id="ARBA00004141"/>
    </source>
</evidence>
<organism evidence="6 7">
    <name type="scientific">Micromonospora pallida</name>
    <dbReference type="NCBI Taxonomy" id="145854"/>
    <lineage>
        <taxon>Bacteria</taxon>
        <taxon>Bacillati</taxon>
        <taxon>Actinomycetota</taxon>
        <taxon>Actinomycetes</taxon>
        <taxon>Micromonosporales</taxon>
        <taxon>Micromonosporaceae</taxon>
        <taxon>Micromonospora</taxon>
    </lineage>
</organism>
<gene>
    <name evidence="6" type="ORF">GA0074692_2802</name>
</gene>
<name>A0A1C6SKF1_9ACTN</name>
<dbReference type="InterPro" id="IPR032808">
    <property type="entry name" value="DoxX"/>
</dbReference>
<sequence>MIAVLEGVLVVATILCALANAIEVTAKVIRADFVMRNCAEVGLSARWIPYLAVVEGAGVIGLVLGLLGVRPFGLAAAVGLVLFFVGAILAHVRARVFHNIAFPAVFLVLAVAAVGHFAWTTA</sequence>
<comment type="subcellular location">
    <subcellularLocation>
        <location evidence="1">Membrane</location>
        <topology evidence="1">Multi-pass membrane protein</topology>
    </subcellularLocation>
</comment>
<dbReference type="Pfam" id="PF13564">
    <property type="entry name" value="DoxX_2"/>
    <property type="match status" value="1"/>
</dbReference>
<feature type="transmembrane region" description="Helical" evidence="5">
    <location>
        <begin position="47"/>
        <end position="67"/>
    </location>
</feature>
<dbReference type="GO" id="GO:0016020">
    <property type="term" value="C:membrane"/>
    <property type="evidence" value="ECO:0007669"/>
    <property type="project" value="UniProtKB-SubCell"/>
</dbReference>
<evidence type="ECO:0000256" key="2">
    <source>
        <dbReference type="ARBA" id="ARBA00022692"/>
    </source>
</evidence>
<evidence type="ECO:0000256" key="5">
    <source>
        <dbReference type="SAM" id="Phobius"/>
    </source>
</evidence>
<evidence type="ECO:0000313" key="7">
    <source>
        <dbReference type="Proteomes" id="UP000198959"/>
    </source>
</evidence>
<dbReference type="RefSeq" id="WP_091644496.1">
    <property type="nucleotide sequence ID" value="NZ_FMHW01000002.1"/>
</dbReference>
<evidence type="ECO:0000256" key="4">
    <source>
        <dbReference type="ARBA" id="ARBA00023136"/>
    </source>
</evidence>
<evidence type="ECO:0000256" key="3">
    <source>
        <dbReference type="ARBA" id="ARBA00022989"/>
    </source>
</evidence>
<keyword evidence="4 5" id="KW-0472">Membrane</keyword>
<dbReference type="STRING" id="145854.GA0074692_2802"/>
<feature type="transmembrane region" description="Helical" evidence="5">
    <location>
        <begin position="100"/>
        <end position="119"/>
    </location>
</feature>